<dbReference type="KEGG" id="wna:KA717_33140"/>
<accession>A0A977KUY3</accession>
<organism evidence="1">
    <name type="scientific">Woronichinia naegeliana WA131</name>
    <dbReference type="NCBI Taxonomy" id="2824559"/>
    <lineage>
        <taxon>Bacteria</taxon>
        <taxon>Bacillati</taxon>
        <taxon>Cyanobacteriota</taxon>
        <taxon>Cyanophyceae</taxon>
        <taxon>Synechococcales</taxon>
        <taxon>Coelosphaeriaceae</taxon>
        <taxon>Woronichinia</taxon>
    </lineage>
</organism>
<dbReference type="Proteomes" id="UP001065613">
    <property type="component" value="Chromosome"/>
</dbReference>
<evidence type="ECO:0000313" key="1">
    <source>
        <dbReference type="EMBL" id="UXE60367.1"/>
    </source>
</evidence>
<protein>
    <submittedName>
        <fullName evidence="1">Uncharacterized protein</fullName>
    </submittedName>
</protein>
<dbReference type="AlphaFoldDB" id="A0A977KUY3"/>
<name>A0A977KUY3_9CYAN</name>
<reference evidence="1" key="1">
    <citation type="submission" date="2021-04" db="EMBL/GenBank/DDBJ databases">
        <title>Genome sequence of Woronichinia naegeliana from Washington state freshwater lake bloom.</title>
        <authorList>
            <person name="Dreher T.W."/>
        </authorList>
    </citation>
    <scope>NUCLEOTIDE SEQUENCE</scope>
    <source>
        <strain evidence="1">WA131</strain>
    </source>
</reference>
<sequence length="132" mass="15187">MATLDKLEPANKADVLVYQPYYPSKDKQKLLPLALSLYNQGRLEGKRRIESGEGISLAASWYVSKLPSELTRCRVQFEGQAELSYEITILNSEFIDYLIDLIFIFRESKEVDFPQAFYRKLLRFDEAANAPA</sequence>
<proteinExistence type="predicted"/>
<dbReference type="EMBL" id="CP073041">
    <property type="protein sequence ID" value="UXE60367.1"/>
    <property type="molecule type" value="Genomic_DNA"/>
</dbReference>
<dbReference type="NCBIfam" id="NF045587">
    <property type="entry name" value="T4P_biogen_EbsA"/>
    <property type="match status" value="1"/>
</dbReference>
<gene>
    <name evidence="1" type="ORF">KA717_33140</name>
</gene>
<dbReference type="InterPro" id="IPR054652">
    <property type="entry name" value="T4P_EbsA-like"/>
</dbReference>